<gene>
    <name evidence="1" type="ORF">D3Y59_14705</name>
</gene>
<dbReference type="KEGG" id="hyh:D3Y59_14705"/>
<accession>A0A3B7R4C0</accession>
<protein>
    <submittedName>
        <fullName evidence="1">Uncharacterized protein</fullName>
    </submittedName>
</protein>
<name>A0A3B7R4C0_9BACT</name>
<evidence type="ECO:0000313" key="1">
    <source>
        <dbReference type="EMBL" id="AYA38180.1"/>
    </source>
</evidence>
<organism evidence="1 2">
    <name type="scientific">Hymenobacter oligotrophus</name>
    <dbReference type="NCBI Taxonomy" id="2319843"/>
    <lineage>
        <taxon>Bacteria</taxon>
        <taxon>Pseudomonadati</taxon>
        <taxon>Bacteroidota</taxon>
        <taxon>Cytophagia</taxon>
        <taxon>Cytophagales</taxon>
        <taxon>Hymenobacteraceae</taxon>
        <taxon>Hymenobacter</taxon>
    </lineage>
</organism>
<dbReference type="Proteomes" id="UP000262802">
    <property type="component" value="Chromosome"/>
</dbReference>
<keyword evidence="2" id="KW-1185">Reference proteome</keyword>
<sequence>MNRNTNFLIDLLRLLPEGATVFLDYYDDEVGPELWRLDAGKRIVPLKKRRELIKLLVCADLLRHLVHIEISQGHDKYFNAYDRMMGCWIHKPFELPQRFISKYKLVEQETCWEFEADGFDDLEQWIMILE</sequence>
<evidence type="ECO:0000313" key="2">
    <source>
        <dbReference type="Proteomes" id="UP000262802"/>
    </source>
</evidence>
<dbReference type="EMBL" id="CP032317">
    <property type="protein sequence ID" value="AYA38180.1"/>
    <property type="molecule type" value="Genomic_DNA"/>
</dbReference>
<dbReference type="OrthoDB" id="9848241at2"/>
<reference evidence="1 2" key="1">
    <citation type="submission" date="2018-09" db="EMBL/GenBank/DDBJ databases">
        <title>Hymenobacter medium sp. nov., isolated from R2A medium.</title>
        <authorList>
            <person name="Yingchao G."/>
        </authorList>
    </citation>
    <scope>NUCLEOTIDE SEQUENCE [LARGE SCALE GENOMIC DNA]</scope>
    <source>
        <strain evidence="2">sh-6</strain>
    </source>
</reference>
<dbReference type="AlphaFoldDB" id="A0A3B7R4C0"/>
<proteinExistence type="predicted"/>